<feature type="domain" description="Sacsin/Nov" evidence="2">
    <location>
        <begin position="59"/>
        <end position="128"/>
    </location>
</feature>
<name>H0EF91_GLAL7</name>
<dbReference type="AlphaFoldDB" id="H0EF91"/>
<dbReference type="OrthoDB" id="1262810at2759"/>
<evidence type="ECO:0000313" key="3">
    <source>
        <dbReference type="EMBL" id="EHL02793.1"/>
    </source>
</evidence>
<evidence type="ECO:0000259" key="2">
    <source>
        <dbReference type="Pfam" id="PF25794"/>
    </source>
</evidence>
<dbReference type="PANTHER" id="PTHR46919">
    <property type="entry name" value="ZINC FINGER, C3HC4 TYPE (RING FINGER) FAMILY PROTEIN"/>
    <property type="match status" value="1"/>
</dbReference>
<comment type="caution">
    <text evidence="3">The sequence shown here is derived from an EMBL/GenBank/DDBJ whole genome shotgun (WGS) entry which is preliminary data.</text>
</comment>
<feature type="region of interest" description="Disordered" evidence="1">
    <location>
        <begin position="1"/>
        <end position="26"/>
    </location>
</feature>
<proteinExistence type="predicted"/>
<reference evidence="3 4" key="1">
    <citation type="journal article" date="2012" name="Eukaryot. Cell">
        <title>Genome sequence of the fungus Glarea lozoyensis: the first genome sequence of a species from the Helotiaceae family.</title>
        <authorList>
            <person name="Youssar L."/>
            <person name="Gruening B.A."/>
            <person name="Erxleben A."/>
            <person name="Guenther S."/>
            <person name="Huettel W."/>
        </authorList>
    </citation>
    <scope>NUCLEOTIDE SEQUENCE [LARGE SCALE GENOMIC DNA]</scope>
    <source>
        <strain evidence="4">ATCC 74030 / MF5533</strain>
    </source>
</reference>
<gene>
    <name evidence="3" type="ORF">M7I_1132</name>
</gene>
<evidence type="ECO:0000313" key="4">
    <source>
        <dbReference type="Proteomes" id="UP000005446"/>
    </source>
</evidence>
<dbReference type="Pfam" id="PF25794">
    <property type="entry name" value="SACS"/>
    <property type="match status" value="1"/>
</dbReference>
<dbReference type="PANTHER" id="PTHR46919:SF2">
    <property type="entry name" value="SACSIN"/>
    <property type="match status" value="1"/>
</dbReference>
<dbReference type="Proteomes" id="UP000005446">
    <property type="component" value="Unassembled WGS sequence"/>
</dbReference>
<protein>
    <submittedName>
        <fullName evidence="3">Putative Sacsin</fullName>
    </submittedName>
</protein>
<dbReference type="InParanoid" id="H0EF91"/>
<evidence type="ECO:0000256" key="1">
    <source>
        <dbReference type="SAM" id="MobiDB-lite"/>
    </source>
</evidence>
<dbReference type="HOGENOM" id="CLU_727721_0_0_1"/>
<keyword evidence="4" id="KW-1185">Reference proteome</keyword>
<organism evidence="3 4">
    <name type="scientific">Glarea lozoyensis (strain ATCC 74030 / MF5533)</name>
    <dbReference type="NCBI Taxonomy" id="1104152"/>
    <lineage>
        <taxon>Eukaryota</taxon>
        <taxon>Fungi</taxon>
        <taxon>Dikarya</taxon>
        <taxon>Ascomycota</taxon>
        <taxon>Pezizomycotina</taxon>
        <taxon>Leotiomycetes</taxon>
        <taxon>Helotiales</taxon>
        <taxon>Helotiaceae</taxon>
        <taxon>Glarea</taxon>
    </lineage>
</organism>
<dbReference type="InterPro" id="IPR058210">
    <property type="entry name" value="SACS/Nov_dom"/>
</dbReference>
<sequence>MIPVEDISYPNSGTRRFVSDKPLTHPDIPQSISEKLKIAKLTDRIRDEELEISDEYEQQEDMTTSIVRTLESYVIGSTFNEYLANADDTTTATVINWLLDTRTHPQEGLYHDDLKAAQGPALLVHNDDEKVSEALAPLLLTLQVKLVRRLPEYVSKQLRKIDGAQFVDGSFIRRLSKTTEFRTALEDGTLGTLRVGDQISEAKDYFLAPAKTQKLFKFASSLMVSESYDKAFRYVLKARTSNLKALELCYVDELMELRPEPKAVSKQEDNWLRDFWKFWDSNLDTSEDVELDHFGNVLKSRTGDVESYRRLSEMDTLPAIIEPTEEEHLALIRKIPGLVCFDRTIMPKSLKDSSSLHESKDSISRLFKAFHELATSSYEI</sequence>
<dbReference type="EMBL" id="AGUE01000019">
    <property type="protein sequence ID" value="EHL02793.1"/>
    <property type="molecule type" value="Genomic_DNA"/>
</dbReference>
<accession>H0EF91</accession>